<protein>
    <submittedName>
        <fullName evidence="2">FliM/FliN family flagellar motor switch protein</fullName>
    </submittedName>
</protein>
<evidence type="ECO:0000259" key="1">
    <source>
        <dbReference type="Pfam" id="PF01052"/>
    </source>
</evidence>
<comment type="caution">
    <text evidence="2">The sequence shown here is derived from an EMBL/GenBank/DDBJ whole genome shotgun (WGS) entry which is preliminary data.</text>
</comment>
<dbReference type="SUPFAM" id="SSF101801">
    <property type="entry name" value="Surface presentation of antigens (SPOA)"/>
    <property type="match status" value="1"/>
</dbReference>
<reference evidence="3" key="1">
    <citation type="journal article" date="2023" name="Mar. Drugs">
        <title>Gemmata algarum, a Novel Planctomycete Isolated from an Algal Mat, Displays Antimicrobial Activity.</title>
        <authorList>
            <person name="Kumar G."/>
            <person name="Kallscheuer N."/>
            <person name="Kashif M."/>
            <person name="Ahamad S."/>
            <person name="Jagadeeshwari U."/>
            <person name="Pannikurungottu S."/>
            <person name="Haufschild T."/>
            <person name="Kabuu M."/>
            <person name="Sasikala C."/>
            <person name="Jogler C."/>
            <person name="Ramana C."/>
        </authorList>
    </citation>
    <scope>NUCLEOTIDE SEQUENCE [LARGE SCALE GENOMIC DNA]</scope>
    <source>
        <strain evidence="3">JC673</strain>
    </source>
</reference>
<evidence type="ECO:0000313" key="2">
    <source>
        <dbReference type="EMBL" id="MDY3557865.1"/>
    </source>
</evidence>
<dbReference type="InterPro" id="IPR036429">
    <property type="entry name" value="SpoA-like_sf"/>
</dbReference>
<keyword evidence="2" id="KW-0969">Cilium</keyword>
<dbReference type="RefSeq" id="WP_261190287.1">
    <property type="nucleotide sequence ID" value="NZ_JAXBLV010000003.1"/>
</dbReference>
<keyword evidence="2" id="KW-0282">Flagellum</keyword>
<sequence length="283" mass="30117">MTPAEYDFRKPPPGDIERNVTAWLTLACRRTNEAAAQALKYPATFQIAKVETPSAAYCLGFFPEGAISVPLAPPDAPGGGALLVFPNPVLIALLSGLIGEAPEALPADREPTPMESALVPHLVREFFVTPFLKSWPGVEPLVVDIGAPAAPAAVWTGGNEHNIFVTFTLSAPYGEHPIYLLLTRSGRWEQLAAVGLSPPVTPAPKSEIESVVRAMSVEMSVILGRADLTMRDVSDLTTGDVIVFDQKVTEPLDGLVSGARKFRVWPGVVGDRAAVVVDTITGD</sequence>
<dbReference type="PANTHER" id="PTHR30034:SF6">
    <property type="entry name" value="YOP PROTEINS TRANSLOCATION PROTEIN Q"/>
    <property type="match status" value="1"/>
</dbReference>
<proteinExistence type="predicted"/>
<dbReference type="InterPro" id="IPR001543">
    <property type="entry name" value="FliN-like_C"/>
</dbReference>
<evidence type="ECO:0000313" key="3">
    <source>
        <dbReference type="Proteomes" id="UP001272242"/>
    </source>
</evidence>
<dbReference type="PANTHER" id="PTHR30034">
    <property type="entry name" value="FLAGELLAR MOTOR SWITCH PROTEIN FLIM"/>
    <property type="match status" value="1"/>
</dbReference>
<dbReference type="Gene3D" id="2.30.330.10">
    <property type="entry name" value="SpoA-like"/>
    <property type="match status" value="1"/>
</dbReference>
<name>A0ABU5ETT1_9BACT</name>
<gene>
    <name evidence="2" type="ORF">R5W23_005516</name>
</gene>
<dbReference type="Proteomes" id="UP001272242">
    <property type="component" value="Unassembled WGS sequence"/>
</dbReference>
<dbReference type="Pfam" id="PF01052">
    <property type="entry name" value="FliMN_C"/>
    <property type="match status" value="1"/>
</dbReference>
<accession>A0ABU5ETT1</accession>
<organism evidence="2 3">
    <name type="scientific">Gemmata algarum</name>
    <dbReference type="NCBI Taxonomy" id="2975278"/>
    <lineage>
        <taxon>Bacteria</taxon>
        <taxon>Pseudomonadati</taxon>
        <taxon>Planctomycetota</taxon>
        <taxon>Planctomycetia</taxon>
        <taxon>Gemmatales</taxon>
        <taxon>Gemmataceae</taxon>
        <taxon>Gemmata</taxon>
    </lineage>
</organism>
<keyword evidence="3" id="KW-1185">Reference proteome</keyword>
<feature type="domain" description="Flagellar motor switch protein FliN-like C-terminal" evidence="1">
    <location>
        <begin position="212"/>
        <end position="280"/>
    </location>
</feature>
<dbReference type="EMBL" id="JAXBLV010000003">
    <property type="protein sequence ID" value="MDY3557865.1"/>
    <property type="molecule type" value="Genomic_DNA"/>
</dbReference>
<keyword evidence="2" id="KW-0966">Cell projection</keyword>